<protein>
    <submittedName>
        <fullName evidence="2">Phage tail protein I</fullName>
    </submittedName>
</protein>
<evidence type="ECO:0000313" key="3">
    <source>
        <dbReference type="Proteomes" id="UP001183777"/>
    </source>
</evidence>
<dbReference type="NCBIfam" id="TIGR01634">
    <property type="entry name" value="tail_P2_I"/>
    <property type="match status" value="1"/>
</dbReference>
<dbReference type="Proteomes" id="UP001183777">
    <property type="component" value="Unassembled WGS sequence"/>
</dbReference>
<comment type="caution">
    <text evidence="2">The sequence shown here is derived from an EMBL/GenBank/DDBJ whole genome shotgun (WGS) entry which is preliminary data.</text>
</comment>
<accession>A0ABU2RCZ0</accession>
<gene>
    <name evidence="2" type="ORF">RM649_03595</name>
</gene>
<evidence type="ECO:0000256" key="1">
    <source>
        <dbReference type="SAM" id="MobiDB-lite"/>
    </source>
</evidence>
<organism evidence="2 3">
    <name type="scientific">Streptomyces salyersiae</name>
    <dbReference type="NCBI Taxonomy" id="3075530"/>
    <lineage>
        <taxon>Bacteria</taxon>
        <taxon>Bacillati</taxon>
        <taxon>Actinomycetota</taxon>
        <taxon>Actinomycetes</taxon>
        <taxon>Kitasatosporales</taxon>
        <taxon>Streptomycetaceae</taxon>
        <taxon>Streptomyces</taxon>
    </lineage>
</organism>
<feature type="compositionally biased region" description="Basic and acidic residues" evidence="1">
    <location>
        <begin position="182"/>
        <end position="196"/>
    </location>
</feature>
<keyword evidence="3" id="KW-1185">Reference proteome</keyword>
<reference evidence="3" key="1">
    <citation type="submission" date="2023-07" db="EMBL/GenBank/DDBJ databases">
        <title>30 novel species of actinomycetes from the DSMZ collection.</title>
        <authorList>
            <person name="Nouioui I."/>
        </authorList>
    </citation>
    <scope>NUCLEOTIDE SEQUENCE [LARGE SCALE GENOMIC DNA]</scope>
    <source>
        <strain evidence="3">DSM 41770</strain>
    </source>
</reference>
<dbReference type="InterPro" id="IPR011748">
    <property type="entry name" value="Unchr_phage_tail-like"/>
</dbReference>
<dbReference type="RefSeq" id="WP_311654845.1">
    <property type="nucleotide sequence ID" value="NZ_JAVREX010000001.1"/>
</dbReference>
<evidence type="ECO:0000313" key="2">
    <source>
        <dbReference type="EMBL" id="MDT0426730.1"/>
    </source>
</evidence>
<sequence length="196" mass="21358">MTRSAVPGLPTRYPIGELLPAIYADDDLAQRFTAGLDTVLAPVLSTLDNLPAYFDPALAPADFLPWLSSWVGVDADAAWPEELRRAVVVRAVELHRWRGTRRGLAERLRLCFDVHCDIADGGGAAWSSTAGTELPGAPPGELRVRVWPVRAARVDEAQILDVVAASCPVHLTCRVEVLPGPPDDRPHDRSEDQREA</sequence>
<name>A0ABU2RCZ0_9ACTN</name>
<dbReference type="NCBIfam" id="TIGR02242">
    <property type="entry name" value="tail_TIGR02242"/>
    <property type="match status" value="1"/>
</dbReference>
<feature type="region of interest" description="Disordered" evidence="1">
    <location>
        <begin position="177"/>
        <end position="196"/>
    </location>
</feature>
<dbReference type="Pfam" id="PF09684">
    <property type="entry name" value="Tail_P2_I"/>
    <property type="match status" value="1"/>
</dbReference>
<dbReference type="InterPro" id="IPR006521">
    <property type="entry name" value="Tail_protein_I"/>
</dbReference>
<proteinExistence type="predicted"/>
<dbReference type="EMBL" id="JAVREX010000001">
    <property type="protein sequence ID" value="MDT0426730.1"/>
    <property type="molecule type" value="Genomic_DNA"/>
</dbReference>